<name>A0ABS0L756_9BACT</name>
<feature type="signal peptide" evidence="1">
    <location>
        <begin position="1"/>
        <end position="25"/>
    </location>
</feature>
<accession>A0ABS0L756</accession>
<evidence type="ECO:0000313" key="3">
    <source>
        <dbReference type="Proteomes" id="UP000601099"/>
    </source>
</evidence>
<dbReference type="EMBL" id="JADWYK010000018">
    <property type="protein sequence ID" value="MBG8555963.1"/>
    <property type="molecule type" value="Genomic_DNA"/>
</dbReference>
<evidence type="ECO:0000256" key="1">
    <source>
        <dbReference type="SAM" id="SignalP"/>
    </source>
</evidence>
<keyword evidence="1" id="KW-0732">Signal</keyword>
<gene>
    <name evidence="2" type="ORF">I5L79_20640</name>
</gene>
<proteinExistence type="predicted"/>
<sequence>MLSFLQASRWFALVTGLLYSLPQLAQSQHLAIETEHFPGAKRMKTESFNRGPAGFWTVYQFDALGRAVLEKRYQGRRHLATYMYTYNQRNQLLRHVTVFDINNRRTQHSQYTIYRYNADSSRVLREVCYTDTDTLYVTQFLKFDSDNRPTNCSVTNYTNGLKSPSTSAVELSYTNGRVTLRHSRSTSYDQKSTTSHTETYEYNPQGDLVKLHRAPQPQGG</sequence>
<evidence type="ECO:0008006" key="4">
    <source>
        <dbReference type="Google" id="ProtNLM"/>
    </source>
</evidence>
<keyword evidence="3" id="KW-1185">Reference proteome</keyword>
<feature type="chain" id="PRO_5046542377" description="RHS repeat protein" evidence="1">
    <location>
        <begin position="26"/>
        <end position="220"/>
    </location>
</feature>
<comment type="caution">
    <text evidence="2">The sequence shown here is derived from an EMBL/GenBank/DDBJ whole genome shotgun (WGS) entry which is preliminary data.</text>
</comment>
<organism evidence="2 3">
    <name type="scientific">Hymenobacter guriensis</name>
    <dbReference type="NCBI Taxonomy" id="2793065"/>
    <lineage>
        <taxon>Bacteria</taxon>
        <taxon>Pseudomonadati</taxon>
        <taxon>Bacteroidota</taxon>
        <taxon>Cytophagia</taxon>
        <taxon>Cytophagales</taxon>
        <taxon>Hymenobacteraceae</taxon>
        <taxon>Hymenobacter</taxon>
    </lineage>
</organism>
<reference evidence="2 3" key="1">
    <citation type="submission" date="2020-11" db="EMBL/GenBank/DDBJ databases">
        <title>Hymenobacter sp.</title>
        <authorList>
            <person name="Kim M.K."/>
        </authorList>
    </citation>
    <scope>NUCLEOTIDE SEQUENCE [LARGE SCALE GENOMIC DNA]</scope>
    <source>
        <strain evidence="2 3">BT594</strain>
    </source>
</reference>
<dbReference type="RefSeq" id="WP_196956984.1">
    <property type="nucleotide sequence ID" value="NZ_JADWYK010000018.1"/>
</dbReference>
<protein>
    <recommendedName>
        <fullName evidence="4">RHS repeat protein</fullName>
    </recommendedName>
</protein>
<dbReference type="Proteomes" id="UP000601099">
    <property type="component" value="Unassembled WGS sequence"/>
</dbReference>
<evidence type="ECO:0000313" key="2">
    <source>
        <dbReference type="EMBL" id="MBG8555963.1"/>
    </source>
</evidence>
<dbReference type="Gene3D" id="2.180.10.10">
    <property type="entry name" value="RHS repeat-associated core"/>
    <property type="match status" value="1"/>
</dbReference>